<dbReference type="EC" id="3.1.3.48" evidence="2"/>
<dbReference type="Pfam" id="PF00102">
    <property type="entry name" value="Y_phosphatase"/>
    <property type="match status" value="1"/>
</dbReference>
<dbReference type="PANTHER" id="PTHR19134:SF449">
    <property type="entry name" value="TYROSINE-PROTEIN PHOSPHATASE 1"/>
    <property type="match status" value="1"/>
</dbReference>
<dbReference type="GO" id="GO:0005576">
    <property type="term" value="C:extracellular region"/>
    <property type="evidence" value="ECO:0007669"/>
    <property type="project" value="UniProtKB-SubCell"/>
</dbReference>
<feature type="domain" description="Tyrosine-protein phosphatase" evidence="7">
    <location>
        <begin position="348"/>
        <end position="581"/>
    </location>
</feature>
<gene>
    <name evidence="9" type="ORF">Sps_05657</name>
</gene>
<proteinExistence type="predicted"/>
<dbReference type="EMBL" id="CP014782">
    <property type="protein sequence ID" value="AQS40714.1"/>
    <property type="molecule type" value="Genomic_DNA"/>
</dbReference>
<dbReference type="SUPFAM" id="SSF52799">
    <property type="entry name" value="(Phosphotyrosine protein) phosphatases II"/>
    <property type="match status" value="1"/>
</dbReference>
<dbReference type="OrthoDB" id="6199520at2"/>
<keyword evidence="4" id="KW-0378">Hydrolase</keyword>
<keyword evidence="5" id="KW-0904">Protein phosphatase</keyword>
<dbReference type="InterPro" id="IPR000242">
    <property type="entry name" value="PTP_cat"/>
</dbReference>
<evidence type="ECO:0000313" key="9">
    <source>
        <dbReference type="EMBL" id="AQS40714.1"/>
    </source>
</evidence>
<name>A0A1S6HZ34_9GAMM</name>
<dbReference type="PRINTS" id="PR00700">
    <property type="entry name" value="PRTYPHPHTASE"/>
</dbReference>
<feature type="domain" description="Tyrosine specific protein phosphatases" evidence="8">
    <location>
        <begin position="487"/>
        <end position="571"/>
    </location>
</feature>
<evidence type="ECO:0000256" key="3">
    <source>
        <dbReference type="ARBA" id="ARBA00022525"/>
    </source>
</evidence>
<dbReference type="PANTHER" id="PTHR19134">
    <property type="entry name" value="RECEPTOR-TYPE TYROSINE-PROTEIN PHOSPHATASE"/>
    <property type="match status" value="1"/>
</dbReference>
<keyword evidence="6" id="KW-0843">Virulence</keyword>
<keyword evidence="10" id="KW-1185">Reference proteome</keyword>
<protein>
    <recommendedName>
        <fullName evidence="2">protein-tyrosine-phosphatase</fullName>
        <ecNumber evidence="2">3.1.3.48</ecNumber>
    </recommendedName>
</protein>
<keyword evidence="3" id="KW-0964">Secreted</keyword>
<evidence type="ECO:0000259" key="7">
    <source>
        <dbReference type="PROSITE" id="PS50055"/>
    </source>
</evidence>
<organism evidence="9 10">
    <name type="scientific">Shewanella psychrophila</name>
    <dbReference type="NCBI Taxonomy" id="225848"/>
    <lineage>
        <taxon>Bacteria</taxon>
        <taxon>Pseudomonadati</taxon>
        <taxon>Pseudomonadota</taxon>
        <taxon>Gammaproteobacteria</taxon>
        <taxon>Alteromonadales</taxon>
        <taxon>Shewanellaceae</taxon>
        <taxon>Shewanella</taxon>
    </lineage>
</organism>
<accession>A0A1S6HZ34</accession>
<sequence length="587" mass="63197">MPITVQVQKNAQLLTSYIDQITKADVSNSHTRMGVLGNKVVQTGVSKADSQTAQALLAHVRDIALTQDETRSLYAAQADGKFSLGSGNTEKDGFVLKEIKGELTVKAAGIILGAVKREQAEQADQAPAVPPRGAQLERGPQALASHPHLSSPDVSNHSLQGSQVAQMFYSEIDELGLKPTEMKSDNIAFWPSSRKPGSFGVKLPGSTLLLAAKSKEQALEKIGNGIQNHLGNDVLILSSKPNKAVNSLAIWPSSSGQGFSVKLPGVGLARTTNLEAAKAKIDDYRATTHSPQAQQTHAARNVLTTAPSSLEADRQELDSRLTNLRGNLNPKAHPDLYQQQQPGTSKLNRFGDIQSAQHTNVASDLNANRINIGGKNIAIATQYPLAHQIESHLKMLVQNRTPSLTVLTEQSKMNDPTKGMQDYFSKSAQYGSVQTKSSLVETVDFDGIHADVYKLVIREPGQKSIEVPVVHITNWEDMTAVDAEVTLKITAKIKELTDEKLSGYQSIGSRAVGDPDKLLPVVHCRAGVGRTGQILGAMAMQEPANKASLESIVTDMRTSRNGIMVQTDKQLDVLAEIANSQSRALVS</sequence>
<dbReference type="PRINTS" id="PR01371">
    <property type="entry name" value="BACYPHPHTASE"/>
</dbReference>
<evidence type="ECO:0000256" key="2">
    <source>
        <dbReference type="ARBA" id="ARBA00013064"/>
    </source>
</evidence>
<evidence type="ECO:0000256" key="4">
    <source>
        <dbReference type="ARBA" id="ARBA00022801"/>
    </source>
</evidence>
<evidence type="ECO:0000313" key="10">
    <source>
        <dbReference type="Proteomes" id="UP000189545"/>
    </source>
</evidence>
<evidence type="ECO:0000256" key="1">
    <source>
        <dbReference type="ARBA" id="ARBA00004613"/>
    </source>
</evidence>
<evidence type="ECO:0000256" key="5">
    <source>
        <dbReference type="ARBA" id="ARBA00022912"/>
    </source>
</evidence>
<dbReference type="AlphaFoldDB" id="A0A1S6HZ34"/>
<dbReference type="Gene3D" id="3.90.190.10">
    <property type="entry name" value="Protein tyrosine phosphatase superfamily"/>
    <property type="match status" value="1"/>
</dbReference>
<dbReference type="InterPro" id="IPR016130">
    <property type="entry name" value="Tyr_Pase_AS"/>
</dbReference>
<dbReference type="SMART" id="SM00194">
    <property type="entry name" value="PTPc"/>
    <property type="match status" value="1"/>
</dbReference>
<comment type="subcellular location">
    <subcellularLocation>
        <location evidence="1">Secreted</location>
    </subcellularLocation>
</comment>
<dbReference type="InterPro" id="IPR003595">
    <property type="entry name" value="Tyr_Pase_cat"/>
</dbReference>
<dbReference type="PROSITE" id="PS00383">
    <property type="entry name" value="TYR_PHOSPHATASE_1"/>
    <property type="match status" value="1"/>
</dbReference>
<dbReference type="InterPro" id="IPR029021">
    <property type="entry name" value="Prot-tyrosine_phosphatase-like"/>
</dbReference>
<dbReference type="PROSITE" id="PS50056">
    <property type="entry name" value="TYR_PHOSPHATASE_2"/>
    <property type="match status" value="1"/>
</dbReference>
<reference evidence="9 10" key="1">
    <citation type="submission" date="2016-03" db="EMBL/GenBank/DDBJ databases">
        <title>Complete genome sequence of Shewanella psychrophila WP2, a deep sea bacterium isolated from west Pacific sediment.</title>
        <authorList>
            <person name="Xu G."/>
            <person name="Jian H."/>
        </authorList>
    </citation>
    <scope>NUCLEOTIDE SEQUENCE [LARGE SCALE GENOMIC DNA]</scope>
    <source>
        <strain evidence="9 10">WP2</strain>
    </source>
</reference>
<dbReference type="InterPro" id="IPR050348">
    <property type="entry name" value="Protein-Tyr_Phosphatase"/>
</dbReference>
<dbReference type="Proteomes" id="UP000189545">
    <property type="component" value="Chromosome"/>
</dbReference>
<dbReference type="SMART" id="SM00404">
    <property type="entry name" value="PTPc_motif"/>
    <property type="match status" value="1"/>
</dbReference>
<dbReference type="RefSeq" id="WP_149027375.1">
    <property type="nucleotide sequence ID" value="NZ_CP014782.1"/>
</dbReference>
<evidence type="ECO:0000256" key="6">
    <source>
        <dbReference type="ARBA" id="ARBA00023026"/>
    </source>
</evidence>
<dbReference type="STRING" id="225848.Sps_05657"/>
<evidence type="ECO:0000259" key="8">
    <source>
        <dbReference type="PROSITE" id="PS50056"/>
    </source>
</evidence>
<dbReference type="GO" id="GO:0004725">
    <property type="term" value="F:protein tyrosine phosphatase activity"/>
    <property type="evidence" value="ECO:0007669"/>
    <property type="project" value="UniProtKB-EC"/>
</dbReference>
<dbReference type="InterPro" id="IPR000387">
    <property type="entry name" value="Tyr_Pase_dom"/>
</dbReference>
<dbReference type="PROSITE" id="PS50055">
    <property type="entry name" value="TYR_PHOSPHATASE_PTP"/>
    <property type="match status" value="1"/>
</dbReference>
<dbReference type="InterPro" id="IPR003546">
    <property type="entry name" value="Tyr_Pase_SptP/YopH"/>
</dbReference>
<dbReference type="KEGG" id="spsw:Sps_05657"/>